<organism evidence="1">
    <name type="scientific">Leviviridae sp</name>
    <dbReference type="NCBI Taxonomy" id="2027243"/>
    <lineage>
        <taxon>Viruses</taxon>
        <taxon>Riboviria</taxon>
        <taxon>Orthornavirae</taxon>
        <taxon>Lenarviricota</taxon>
        <taxon>Leviviricetes</taxon>
        <taxon>Norzivirales</taxon>
        <taxon>Fiersviridae</taxon>
    </lineage>
</organism>
<sequence>MFVRNNTNCPNCGKCKTFDFVVDEAVDHRYGWIMRIACIQCDWSITIDATLEGLRQLFQGVVKHLGWRFEDTHAVKLWNASMEAECESTHLVVQAEKNFIRYLAHSVFQPNVVREPFLEDQFLSKVIEYFVEKPDRKRRYRWDILLRTVGL</sequence>
<accession>A0A514D1U0</accession>
<dbReference type="EMBL" id="MN033491">
    <property type="protein sequence ID" value="QDH87580.1"/>
    <property type="molecule type" value="Genomic_RNA"/>
</dbReference>
<proteinExistence type="predicted"/>
<evidence type="ECO:0000313" key="1">
    <source>
        <dbReference type="EMBL" id="QDH87580.1"/>
    </source>
</evidence>
<gene>
    <name evidence="1" type="ORF">H2Bulk34148_000002</name>
</gene>
<protein>
    <submittedName>
        <fullName evidence="1">Uncharacterized protein</fullName>
    </submittedName>
</protein>
<reference evidence="1" key="1">
    <citation type="submission" date="2019-05" db="EMBL/GenBank/DDBJ databases">
        <title>Metatranscriptomic reconstruction reveals RNA viruses with the potential to shape carbon cycling in soil.</title>
        <authorList>
            <person name="Starr E.P."/>
            <person name="Nuccio E."/>
            <person name="Pett-Ridge J."/>
            <person name="Banfield J.F."/>
            <person name="Firestone M.K."/>
        </authorList>
    </citation>
    <scope>NUCLEOTIDE SEQUENCE</scope>
    <source>
        <strain evidence="1">H2_Bulk_34_148</strain>
    </source>
</reference>
<name>A0A514D1U0_9VIRU</name>